<name>A0ABT5PF26_9PSED</name>
<dbReference type="Pfam" id="PF10009">
    <property type="entry name" value="DUF2252"/>
    <property type="match status" value="1"/>
</dbReference>
<dbReference type="InterPro" id="IPR018721">
    <property type="entry name" value="DUF2252"/>
</dbReference>
<keyword evidence="2" id="KW-1185">Reference proteome</keyword>
<sequence>GTLTRTVSEENHPLILQFKESCRSVLEPYAGKSQFKNQGQRVVMGQRLMQSSSDIFLGWTRGRAGYDFFVRQLRDMKMSVPLEHINAVQLERYADFCGLTLARAHAKSGDAATIAGYLGKGDAFDEALGDFALRYADQTEHDHEQLLKAVNSGQVKVLTEEE</sequence>
<evidence type="ECO:0000313" key="1">
    <source>
        <dbReference type="EMBL" id="MDD1016918.1"/>
    </source>
</evidence>
<dbReference type="RefSeq" id="WP_273895531.1">
    <property type="nucleotide sequence ID" value="NZ_JAMDGP010000071.1"/>
</dbReference>
<accession>A0ABT5PF26</accession>
<reference evidence="1 2" key="1">
    <citation type="submission" date="2022-05" db="EMBL/GenBank/DDBJ databases">
        <title>Novel Pseudomonas spp. Isolated from a Rainbow Trout Aquaculture Facility.</title>
        <authorList>
            <person name="Testerman T."/>
            <person name="Graf J."/>
        </authorList>
    </citation>
    <scope>NUCLEOTIDE SEQUENCE [LARGE SCALE GENOMIC DNA]</scope>
    <source>
        <strain evidence="1 2">ID1025</strain>
    </source>
</reference>
<proteinExistence type="predicted"/>
<comment type="caution">
    <text evidence="1">The sequence shown here is derived from an EMBL/GenBank/DDBJ whole genome shotgun (WGS) entry which is preliminary data.</text>
</comment>
<feature type="non-terminal residue" evidence="1">
    <location>
        <position position="1"/>
    </location>
</feature>
<dbReference type="Proteomes" id="UP001148184">
    <property type="component" value="Unassembled WGS sequence"/>
</dbReference>
<dbReference type="EMBL" id="JAMDGZ010000066">
    <property type="protein sequence ID" value="MDD1016918.1"/>
    <property type="molecule type" value="Genomic_DNA"/>
</dbReference>
<dbReference type="PANTHER" id="PTHR39441:SF1">
    <property type="entry name" value="DUF2252 DOMAIN-CONTAINING PROTEIN"/>
    <property type="match status" value="1"/>
</dbReference>
<gene>
    <name evidence="1" type="ORF">M5G17_24945</name>
</gene>
<dbReference type="PANTHER" id="PTHR39441">
    <property type="entry name" value="DUF2252 DOMAIN-CONTAINING PROTEIN"/>
    <property type="match status" value="1"/>
</dbReference>
<organism evidence="1 2">
    <name type="scientific">Pseudomonas rubra</name>
    <dbReference type="NCBI Taxonomy" id="2942627"/>
    <lineage>
        <taxon>Bacteria</taxon>
        <taxon>Pseudomonadati</taxon>
        <taxon>Pseudomonadota</taxon>
        <taxon>Gammaproteobacteria</taxon>
        <taxon>Pseudomonadales</taxon>
        <taxon>Pseudomonadaceae</taxon>
        <taxon>Pseudomonas</taxon>
    </lineage>
</organism>
<protein>
    <submittedName>
        <fullName evidence="1">DUF2252 domain-containing protein</fullName>
    </submittedName>
</protein>
<evidence type="ECO:0000313" key="2">
    <source>
        <dbReference type="Proteomes" id="UP001148184"/>
    </source>
</evidence>